<dbReference type="SUPFAM" id="SSF57997">
    <property type="entry name" value="Tropomyosin"/>
    <property type="match status" value="1"/>
</dbReference>
<evidence type="ECO:0000259" key="2">
    <source>
        <dbReference type="Pfam" id="PF03258"/>
    </source>
</evidence>
<dbReference type="Gene3D" id="1.20.5.340">
    <property type="match status" value="1"/>
</dbReference>
<evidence type="ECO:0000259" key="3">
    <source>
        <dbReference type="Pfam" id="PF25298"/>
    </source>
</evidence>
<dbReference type="Proteomes" id="UP001160148">
    <property type="component" value="Unassembled WGS sequence"/>
</dbReference>
<keyword evidence="5" id="KW-1185">Reference proteome</keyword>
<dbReference type="EMBL" id="CARXXK010000002">
    <property type="protein sequence ID" value="CAI6353497.1"/>
    <property type="molecule type" value="Genomic_DNA"/>
</dbReference>
<feature type="domain" description="FP protein C-terminal" evidence="3">
    <location>
        <begin position="211"/>
        <end position="262"/>
    </location>
</feature>
<feature type="domain" description="FP protein N-terminal" evidence="2">
    <location>
        <begin position="112"/>
        <end position="206"/>
    </location>
</feature>
<sequence length="274" mass="31794">MKKNASRKNLENEFQKDDCDDMYDLISVKTDLKLVIKRIESLSENMKTFEKSITFCSDSIDEFGSKLESVINKISEMENKVQTYELRCNKLEKELNILKATVNSTEQLTLANNIEISGIPKTPNENISEIVNTVARVLNCQLNKDDVIDSFRNKSRQNNYGRIVVQFNSKAVKDSLINSMKSRYKDKNPLMTKDIHSNFSNSKVFINDQLTQNNKKLLWLAKEVGKYYNHRYTWANMSGVFVRKVEGGQIFKIQNLEVLQKMDAEKNITSLWDY</sequence>
<reference evidence="4 5" key="1">
    <citation type="submission" date="2023-01" db="EMBL/GenBank/DDBJ databases">
        <authorList>
            <person name="Whitehead M."/>
        </authorList>
    </citation>
    <scope>NUCLEOTIDE SEQUENCE [LARGE SCALE GENOMIC DNA]</scope>
</reference>
<dbReference type="InterPro" id="IPR057251">
    <property type="entry name" value="FP_C"/>
</dbReference>
<organism evidence="4 5">
    <name type="scientific">Macrosiphum euphorbiae</name>
    <name type="common">potato aphid</name>
    <dbReference type="NCBI Taxonomy" id="13131"/>
    <lineage>
        <taxon>Eukaryota</taxon>
        <taxon>Metazoa</taxon>
        <taxon>Ecdysozoa</taxon>
        <taxon>Arthropoda</taxon>
        <taxon>Hexapoda</taxon>
        <taxon>Insecta</taxon>
        <taxon>Pterygota</taxon>
        <taxon>Neoptera</taxon>
        <taxon>Paraneoptera</taxon>
        <taxon>Hemiptera</taxon>
        <taxon>Sternorrhyncha</taxon>
        <taxon>Aphidomorpha</taxon>
        <taxon>Aphidoidea</taxon>
        <taxon>Aphididae</taxon>
        <taxon>Macrosiphini</taxon>
        <taxon>Macrosiphum</taxon>
    </lineage>
</organism>
<dbReference type="Pfam" id="PF25298">
    <property type="entry name" value="Baculo_FP_2nd"/>
    <property type="match status" value="1"/>
</dbReference>
<gene>
    <name evidence="4" type="ORF">MEUPH1_LOCUS9615</name>
</gene>
<accession>A0AAV0WCG0</accession>
<evidence type="ECO:0008006" key="6">
    <source>
        <dbReference type="Google" id="ProtNLM"/>
    </source>
</evidence>
<dbReference type="AlphaFoldDB" id="A0AAV0WCG0"/>
<comment type="caution">
    <text evidence="4">The sequence shown here is derived from an EMBL/GenBank/DDBJ whole genome shotgun (WGS) entry which is preliminary data.</text>
</comment>
<evidence type="ECO:0000256" key="1">
    <source>
        <dbReference type="SAM" id="Coils"/>
    </source>
</evidence>
<protein>
    <recommendedName>
        <fullName evidence="6">Zinc finger DNA binding protein</fullName>
    </recommendedName>
</protein>
<feature type="coiled-coil region" evidence="1">
    <location>
        <begin position="60"/>
        <end position="108"/>
    </location>
</feature>
<dbReference type="InterPro" id="IPR004941">
    <property type="entry name" value="FP_N"/>
</dbReference>
<keyword evidence="1" id="KW-0175">Coiled coil</keyword>
<evidence type="ECO:0000313" key="4">
    <source>
        <dbReference type="EMBL" id="CAI6353497.1"/>
    </source>
</evidence>
<dbReference type="Pfam" id="PF03258">
    <property type="entry name" value="Baculo_FP"/>
    <property type="match status" value="1"/>
</dbReference>
<evidence type="ECO:0000313" key="5">
    <source>
        <dbReference type="Proteomes" id="UP001160148"/>
    </source>
</evidence>
<proteinExistence type="predicted"/>
<name>A0AAV0WCG0_9HEMI</name>